<reference evidence="2 3" key="1">
    <citation type="journal article" date="2017" name="Nat. Ecol. Evol.">
        <title>Scallop genome provides insights into evolution of bilaterian karyotype and development.</title>
        <authorList>
            <person name="Wang S."/>
            <person name="Zhang J."/>
            <person name="Jiao W."/>
            <person name="Li J."/>
            <person name="Xun X."/>
            <person name="Sun Y."/>
            <person name="Guo X."/>
            <person name="Huan P."/>
            <person name="Dong B."/>
            <person name="Zhang L."/>
            <person name="Hu X."/>
            <person name="Sun X."/>
            <person name="Wang J."/>
            <person name="Zhao C."/>
            <person name="Wang Y."/>
            <person name="Wang D."/>
            <person name="Huang X."/>
            <person name="Wang R."/>
            <person name="Lv J."/>
            <person name="Li Y."/>
            <person name="Zhang Z."/>
            <person name="Liu B."/>
            <person name="Lu W."/>
            <person name="Hui Y."/>
            <person name="Liang J."/>
            <person name="Zhou Z."/>
            <person name="Hou R."/>
            <person name="Li X."/>
            <person name="Liu Y."/>
            <person name="Li H."/>
            <person name="Ning X."/>
            <person name="Lin Y."/>
            <person name="Zhao L."/>
            <person name="Xing Q."/>
            <person name="Dou J."/>
            <person name="Li Y."/>
            <person name="Mao J."/>
            <person name="Guo H."/>
            <person name="Dou H."/>
            <person name="Li T."/>
            <person name="Mu C."/>
            <person name="Jiang W."/>
            <person name="Fu Q."/>
            <person name="Fu X."/>
            <person name="Miao Y."/>
            <person name="Liu J."/>
            <person name="Yu Q."/>
            <person name="Li R."/>
            <person name="Liao H."/>
            <person name="Li X."/>
            <person name="Kong Y."/>
            <person name="Jiang Z."/>
            <person name="Chourrout D."/>
            <person name="Li R."/>
            <person name="Bao Z."/>
        </authorList>
    </citation>
    <scope>NUCLEOTIDE SEQUENCE [LARGE SCALE GENOMIC DNA]</scope>
    <source>
        <strain evidence="2 3">PY_sf001</strain>
    </source>
</reference>
<feature type="region of interest" description="Disordered" evidence="1">
    <location>
        <begin position="256"/>
        <end position="298"/>
    </location>
</feature>
<evidence type="ECO:0000313" key="2">
    <source>
        <dbReference type="EMBL" id="OWF45505.1"/>
    </source>
</evidence>
<evidence type="ECO:0000256" key="1">
    <source>
        <dbReference type="SAM" id="MobiDB-lite"/>
    </source>
</evidence>
<dbReference type="EMBL" id="NEDP02004484">
    <property type="protein sequence ID" value="OWF45505.1"/>
    <property type="molecule type" value="Genomic_DNA"/>
</dbReference>
<keyword evidence="3" id="KW-1185">Reference proteome</keyword>
<organism evidence="2 3">
    <name type="scientific">Mizuhopecten yessoensis</name>
    <name type="common">Japanese scallop</name>
    <name type="synonym">Patinopecten yessoensis</name>
    <dbReference type="NCBI Taxonomy" id="6573"/>
    <lineage>
        <taxon>Eukaryota</taxon>
        <taxon>Metazoa</taxon>
        <taxon>Spiralia</taxon>
        <taxon>Lophotrochozoa</taxon>
        <taxon>Mollusca</taxon>
        <taxon>Bivalvia</taxon>
        <taxon>Autobranchia</taxon>
        <taxon>Pteriomorphia</taxon>
        <taxon>Pectinida</taxon>
        <taxon>Pectinoidea</taxon>
        <taxon>Pectinidae</taxon>
        <taxon>Mizuhopecten</taxon>
    </lineage>
</organism>
<gene>
    <name evidence="2" type="ORF">KP79_PYT01566</name>
</gene>
<dbReference type="AlphaFoldDB" id="A0A210Q9X4"/>
<feature type="compositionally biased region" description="Basic and acidic residues" evidence="1">
    <location>
        <begin position="117"/>
        <end position="128"/>
    </location>
</feature>
<accession>A0A210Q9X4</accession>
<comment type="caution">
    <text evidence="2">The sequence shown here is derived from an EMBL/GenBank/DDBJ whole genome shotgun (WGS) entry which is preliminary data.</text>
</comment>
<feature type="region of interest" description="Disordered" evidence="1">
    <location>
        <begin position="37"/>
        <end position="130"/>
    </location>
</feature>
<proteinExistence type="predicted"/>
<sequence>MRRAQISFSGAVDLNTFDLPAAVRRNERNPFALEKEAYSLGSVPQRKLSPVFDERNRPSPRPPEEDADLLPITEQPRPLRRIRRELASPPPDDESEREKTPGKGKTTLLRLKPNMRTVEDEQKEETTRYKSSAVSKSIVAAKEDTVHEGKPVKPVTAKPAKVKPVSVAWPGQDDYCAQSCILWCCCCVGRTKWPPKRRCCREQTLFEFCCPCCRVRICCPCCVECCDRYSCRTCCEGMGKYMRKECCVICVDISDDEEEDNKDDEKSKKNEKDKKDGKDKKDEKDKKDGKKNVDEKKK</sequence>
<evidence type="ECO:0000313" key="3">
    <source>
        <dbReference type="Proteomes" id="UP000242188"/>
    </source>
</evidence>
<feature type="compositionally biased region" description="Basic and acidic residues" evidence="1">
    <location>
        <begin position="263"/>
        <end position="298"/>
    </location>
</feature>
<protein>
    <submittedName>
        <fullName evidence="2">Uncharacterized protein</fullName>
    </submittedName>
</protein>
<dbReference type="Proteomes" id="UP000242188">
    <property type="component" value="Unassembled WGS sequence"/>
</dbReference>
<name>A0A210Q9X4_MIZYE</name>